<evidence type="ECO:0000313" key="6">
    <source>
        <dbReference type="EMBL" id="KJV08895.1"/>
    </source>
</evidence>
<keyword evidence="4" id="KW-0804">Transcription</keyword>
<reference evidence="6 7" key="1">
    <citation type="submission" date="2015-03" db="EMBL/GenBank/DDBJ databases">
        <title>Draft genome sequence of Elstera litoralis.</title>
        <authorList>
            <person name="Rahalkar M.C."/>
            <person name="Dhakephalkar P.K."/>
            <person name="Pore S.D."/>
            <person name="Arora P."/>
            <person name="Kapse N.G."/>
            <person name="Pandit P.S."/>
        </authorList>
    </citation>
    <scope>NUCLEOTIDE SEQUENCE [LARGE SCALE GENOMIC DNA]</scope>
    <source>
        <strain evidence="6 7">Dia-1</strain>
    </source>
</reference>
<keyword evidence="7" id="KW-1185">Reference proteome</keyword>
<sequence length="302" mass="32995">MPLRHRHRRLPPLNALRAFEAAARHLSFSAAAEELNVTLSAVSHQIRHLEEVLGVPLFLRSPRGLRLSEEGALLLPGFTLGFDHLADAVAALADRKTEGVIAISMLSTFAMHWFIPRLPHFQGQHPDIDVRIATSSNPTEIDRDGFDCAIRYGTGEEWSGQNVTRLFAETLVPVCTPTLAQSLATPADLLKVKRLHARLRRDDWALWAVAAGLTSTPGFEPSAGPVFDTRSLVIQAALQGLGAAVLDPILVADHLDTGRLVRLFDVSSLQGGAYWLVCPPARADTPRLRALRAWLLEEAAQG</sequence>
<comment type="caution">
    <text evidence="6">The sequence shown here is derived from an EMBL/GenBank/DDBJ whole genome shotgun (WGS) entry which is preliminary data.</text>
</comment>
<dbReference type="InterPro" id="IPR036388">
    <property type="entry name" value="WH-like_DNA-bd_sf"/>
</dbReference>
<dbReference type="RefSeq" id="WP_045776547.1">
    <property type="nucleotide sequence ID" value="NZ_LAJY01000417.1"/>
</dbReference>
<dbReference type="CDD" id="cd08432">
    <property type="entry name" value="PBP2_GcdR_TrpI_HvrB_AmpR_like"/>
    <property type="match status" value="1"/>
</dbReference>
<dbReference type="InterPro" id="IPR000847">
    <property type="entry name" value="LysR_HTH_N"/>
</dbReference>
<dbReference type="InterPro" id="IPR005119">
    <property type="entry name" value="LysR_subst-bd"/>
</dbReference>
<dbReference type="GO" id="GO:0003700">
    <property type="term" value="F:DNA-binding transcription factor activity"/>
    <property type="evidence" value="ECO:0007669"/>
    <property type="project" value="InterPro"/>
</dbReference>
<dbReference type="Pfam" id="PF00126">
    <property type="entry name" value="HTH_1"/>
    <property type="match status" value="1"/>
</dbReference>
<evidence type="ECO:0000256" key="1">
    <source>
        <dbReference type="ARBA" id="ARBA00009437"/>
    </source>
</evidence>
<dbReference type="PANTHER" id="PTHR30537:SF26">
    <property type="entry name" value="GLYCINE CLEAVAGE SYSTEM TRANSCRIPTIONAL ACTIVATOR"/>
    <property type="match status" value="1"/>
</dbReference>
<proteinExistence type="inferred from homology"/>
<dbReference type="FunFam" id="1.10.10.10:FF:000038">
    <property type="entry name" value="Glycine cleavage system transcriptional activator"/>
    <property type="match status" value="1"/>
</dbReference>
<dbReference type="GO" id="GO:0043565">
    <property type="term" value="F:sequence-specific DNA binding"/>
    <property type="evidence" value="ECO:0007669"/>
    <property type="project" value="TreeGrafter"/>
</dbReference>
<dbReference type="Pfam" id="PF03466">
    <property type="entry name" value="LysR_substrate"/>
    <property type="match status" value="1"/>
</dbReference>
<evidence type="ECO:0000256" key="4">
    <source>
        <dbReference type="ARBA" id="ARBA00023163"/>
    </source>
</evidence>
<name>A0A0F3IQ71_9PROT</name>
<dbReference type="AlphaFoldDB" id="A0A0F3IQ71"/>
<feature type="domain" description="HTH lysR-type" evidence="5">
    <location>
        <begin position="11"/>
        <end position="68"/>
    </location>
</feature>
<evidence type="ECO:0000256" key="3">
    <source>
        <dbReference type="ARBA" id="ARBA00023125"/>
    </source>
</evidence>
<evidence type="ECO:0000313" key="7">
    <source>
        <dbReference type="Proteomes" id="UP000033774"/>
    </source>
</evidence>
<dbReference type="NCBIfam" id="NF008352">
    <property type="entry name" value="PRK11139.1"/>
    <property type="match status" value="1"/>
</dbReference>
<dbReference type="Gene3D" id="1.10.10.10">
    <property type="entry name" value="Winged helix-like DNA-binding domain superfamily/Winged helix DNA-binding domain"/>
    <property type="match status" value="1"/>
</dbReference>
<dbReference type="EMBL" id="LAJY01000417">
    <property type="protein sequence ID" value="KJV08895.1"/>
    <property type="molecule type" value="Genomic_DNA"/>
</dbReference>
<dbReference type="InterPro" id="IPR036390">
    <property type="entry name" value="WH_DNA-bd_sf"/>
</dbReference>
<keyword evidence="3" id="KW-0238">DNA-binding</keyword>
<evidence type="ECO:0000256" key="2">
    <source>
        <dbReference type="ARBA" id="ARBA00023015"/>
    </source>
</evidence>
<accession>A0A0F3IQ71</accession>
<gene>
    <name evidence="6" type="ORF">VZ95_14825</name>
</gene>
<dbReference type="SUPFAM" id="SSF53850">
    <property type="entry name" value="Periplasmic binding protein-like II"/>
    <property type="match status" value="1"/>
</dbReference>
<protein>
    <recommendedName>
        <fullName evidence="5">HTH lysR-type domain-containing protein</fullName>
    </recommendedName>
</protein>
<dbReference type="PROSITE" id="PS50931">
    <property type="entry name" value="HTH_LYSR"/>
    <property type="match status" value="1"/>
</dbReference>
<dbReference type="OrthoDB" id="9794694at2"/>
<dbReference type="PRINTS" id="PR00039">
    <property type="entry name" value="HTHLYSR"/>
</dbReference>
<comment type="similarity">
    <text evidence="1">Belongs to the LysR transcriptional regulatory family.</text>
</comment>
<dbReference type="SUPFAM" id="SSF46785">
    <property type="entry name" value="Winged helix' DNA-binding domain"/>
    <property type="match status" value="1"/>
</dbReference>
<dbReference type="Gene3D" id="3.40.190.10">
    <property type="entry name" value="Periplasmic binding protein-like II"/>
    <property type="match status" value="2"/>
</dbReference>
<dbReference type="GO" id="GO:0006351">
    <property type="term" value="P:DNA-templated transcription"/>
    <property type="evidence" value="ECO:0007669"/>
    <property type="project" value="TreeGrafter"/>
</dbReference>
<keyword evidence="2" id="KW-0805">Transcription regulation</keyword>
<dbReference type="InterPro" id="IPR058163">
    <property type="entry name" value="LysR-type_TF_proteobact-type"/>
</dbReference>
<dbReference type="Proteomes" id="UP000033774">
    <property type="component" value="Unassembled WGS sequence"/>
</dbReference>
<organism evidence="6 7">
    <name type="scientific">Elstera litoralis</name>
    <dbReference type="NCBI Taxonomy" id="552518"/>
    <lineage>
        <taxon>Bacteria</taxon>
        <taxon>Pseudomonadati</taxon>
        <taxon>Pseudomonadota</taxon>
        <taxon>Alphaproteobacteria</taxon>
        <taxon>Rhodospirillales</taxon>
        <taxon>Rhodospirillaceae</taxon>
        <taxon>Elstera</taxon>
    </lineage>
</organism>
<evidence type="ECO:0000259" key="5">
    <source>
        <dbReference type="PROSITE" id="PS50931"/>
    </source>
</evidence>
<dbReference type="PANTHER" id="PTHR30537">
    <property type="entry name" value="HTH-TYPE TRANSCRIPTIONAL REGULATOR"/>
    <property type="match status" value="1"/>
</dbReference>